<comment type="caution">
    <text evidence="1">The sequence shown here is derived from an EMBL/GenBank/DDBJ whole genome shotgun (WGS) entry which is preliminary data.</text>
</comment>
<evidence type="ECO:0000313" key="1">
    <source>
        <dbReference type="EMBL" id="KAJ8648081.1"/>
    </source>
</evidence>
<proteinExistence type="predicted"/>
<protein>
    <submittedName>
        <fullName evidence="1">Uncharacterized protein</fullName>
    </submittedName>
</protein>
<organism evidence="1 2">
    <name type="scientific">Persea americana</name>
    <name type="common">Avocado</name>
    <dbReference type="NCBI Taxonomy" id="3435"/>
    <lineage>
        <taxon>Eukaryota</taxon>
        <taxon>Viridiplantae</taxon>
        <taxon>Streptophyta</taxon>
        <taxon>Embryophyta</taxon>
        <taxon>Tracheophyta</taxon>
        <taxon>Spermatophyta</taxon>
        <taxon>Magnoliopsida</taxon>
        <taxon>Magnoliidae</taxon>
        <taxon>Laurales</taxon>
        <taxon>Lauraceae</taxon>
        <taxon>Persea</taxon>
    </lineage>
</organism>
<accession>A0ACC2MRR5</accession>
<evidence type="ECO:0000313" key="2">
    <source>
        <dbReference type="Proteomes" id="UP001234297"/>
    </source>
</evidence>
<keyword evidence="2" id="KW-1185">Reference proteome</keyword>
<gene>
    <name evidence="1" type="ORF">MRB53_001104</name>
</gene>
<name>A0ACC2MRR5_PERAE</name>
<sequence>MKRERKRSKTQKGCCWKKRAERASLLDKKSIHQEIVRVKETLQVHGRCGGTTSSWWTVSNTARCVLWNRDGIDLSARWWNVHARISPSMGI</sequence>
<dbReference type="EMBL" id="CM056809">
    <property type="protein sequence ID" value="KAJ8648081.1"/>
    <property type="molecule type" value="Genomic_DNA"/>
</dbReference>
<dbReference type="Proteomes" id="UP001234297">
    <property type="component" value="Chromosome 1"/>
</dbReference>
<reference evidence="1 2" key="1">
    <citation type="journal article" date="2022" name="Hortic Res">
        <title>A haplotype resolved chromosomal level avocado genome allows analysis of novel avocado genes.</title>
        <authorList>
            <person name="Nath O."/>
            <person name="Fletcher S.J."/>
            <person name="Hayward A."/>
            <person name="Shaw L.M."/>
            <person name="Masouleh A.K."/>
            <person name="Furtado A."/>
            <person name="Henry R.J."/>
            <person name="Mitter N."/>
        </authorList>
    </citation>
    <scope>NUCLEOTIDE SEQUENCE [LARGE SCALE GENOMIC DNA]</scope>
    <source>
        <strain evidence="2">cv. Hass</strain>
    </source>
</reference>